<feature type="compositionally biased region" description="Polar residues" evidence="1">
    <location>
        <begin position="109"/>
        <end position="123"/>
    </location>
</feature>
<sequence length="129" mass="12652">APRRMKGPSEGGLGGGVLLVVDGGFGVDFGVVLVVDFLDDVVDGGGSTTGSPVGDGVDDGGVTLVVGDSKVGILTSGFAAGPEVHAVSVRAAIRPLTVNAFARAGIQEGNHTGKSAITPTFSPSRPGPQ</sequence>
<organism evidence="2 3">
    <name type="scientific">Kibdelosporangium lantanae</name>
    <dbReference type="NCBI Taxonomy" id="1497396"/>
    <lineage>
        <taxon>Bacteria</taxon>
        <taxon>Bacillati</taxon>
        <taxon>Actinomycetota</taxon>
        <taxon>Actinomycetes</taxon>
        <taxon>Pseudonocardiales</taxon>
        <taxon>Pseudonocardiaceae</taxon>
        <taxon>Kibdelosporangium</taxon>
    </lineage>
</organism>
<dbReference type="Proteomes" id="UP001597045">
    <property type="component" value="Unassembled WGS sequence"/>
</dbReference>
<gene>
    <name evidence="2" type="ORF">ACFQ1S_41285</name>
</gene>
<feature type="non-terminal residue" evidence="2">
    <location>
        <position position="1"/>
    </location>
</feature>
<protein>
    <submittedName>
        <fullName evidence="2">Uncharacterized protein</fullName>
    </submittedName>
</protein>
<feature type="region of interest" description="Disordered" evidence="1">
    <location>
        <begin position="109"/>
        <end position="129"/>
    </location>
</feature>
<evidence type="ECO:0000313" key="3">
    <source>
        <dbReference type="Proteomes" id="UP001597045"/>
    </source>
</evidence>
<accession>A0ABW3MQD4</accession>
<dbReference type="EMBL" id="JBHTIS010003670">
    <property type="protein sequence ID" value="MFD1051534.1"/>
    <property type="molecule type" value="Genomic_DNA"/>
</dbReference>
<keyword evidence="3" id="KW-1185">Reference proteome</keyword>
<reference evidence="3" key="1">
    <citation type="journal article" date="2019" name="Int. J. Syst. Evol. Microbiol.">
        <title>The Global Catalogue of Microorganisms (GCM) 10K type strain sequencing project: providing services to taxonomists for standard genome sequencing and annotation.</title>
        <authorList>
            <consortium name="The Broad Institute Genomics Platform"/>
            <consortium name="The Broad Institute Genome Sequencing Center for Infectious Disease"/>
            <person name="Wu L."/>
            <person name="Ma J."/>
        </authorList>
    </citation>
    <scope>NUCLEOTIDE SEQUENCE [LARGE SCALE GENOMIC DNA]</scope>
    <source>
        <strain evidence="3">JCM 31486</strain>
    </source>
</reference>
<proteinExistence type="predicted"/>
<evidence type="ECO:0000256" key="1">
    <source>
        <dbReference type="SAM" id="MobiDB-lite"/>
    </source>
</evidence>
<name>A0ABW3MQD4_9PSEU</name>
<comment type="caution">
    <text evidence="2">The sequence shown here is derived from an EMBL/GenBank/DDBJ whole genome shotgun (WGS) entry which is preliminary data.</text>
</comment>
<evidence type="ECO:0000313" key="2">
    <source>
        <dbReference type="EMBL" id="MFD1051534.1"/>
    </source>
</evidence>